<dbReference type="Gene3D" id="1.10.3720.10">
    <property type="entry name" value="MetI-like"/>
    <property type="match status" value="1"/>
</dbReference>
<feature type="transmembrane region" description="Helical" evidence="7">
    <location>
        <begin position="13"/>
        <end position="32"/>
    </location>
</feature>
<name>A0A6N7WDB6_9FIRM</name>
<dbReference type="PANTHER" id="PTHR30193">
    <property type="entry name" value="ABC TRANSPORTER PERMEASE PROTEIN"/>
    <property type="match status" value="1"/>
</dbReference>
<keyword evidence="3" id="KW-1003">Cell membrane</keyword>
<feature type="transmembrane region" description="Helical" evidence="7">
    <location>
        <begin position="218"/>
        <end position="239"/>
    </location>
</feature>
<proteinExistence type="inferred from homology"/>
<keyword evidence="4 7" id="KW-0812">Transmembrane</keyword>
<evidence type="ECO:0000256" key="6">
    <source>
        <dbReference type="ARBA" id="ARBA00023136"/>
    </source>
</evidence>
<evidence type="ECO:0000256" key="3">
    <source>
        <dbReference type="ARBA" id="ARBA00022475"/>
    </source>
</evidence>
<evidence type="ECO:0000256" key="4">
    <source>
        <dbReference type="ARBA" id="ARBA00022692"/>
    </source>
</evidence>
<evidence type="ECO:0000256" key="7">
    <source>
        <dbReference type="RuleBase" id="RU363032"/>
    </source>
</evidence>
<feature type="transmembrane region" description="Helical" evidence="7">
    <location>
        <begin position="109"/>
        <end position="130"/>
    </location>
</feature>
<feature type="transmembrane region" description="Helical" evidence="7">
    <location>
        <begin position="266"/>
        <end position="290"/>
    </location>
</feature>
<protein>
    <submittedName>
        <fullName evidence="9">Sugar ABC transporter permease</fullName>
    </submittedName>
</protein>
<dbReference type="InterPro" id="IPR051393">
    <property type="entry name" value="ABC_transporter_permease"/>
</dbReference>
<feature type="transmembrane region" description="Helical" evidence="7">
    <location>
        <begin position="160"/>
        <end position="180"/>
    </location>
</feature>
<dbReference type="Pfam" id="PF00528">
    <property type="entry name" value="BPD_transp_1"/>
    <property type="match status" value="1"/>
</dbReference>
<dbReference type="InterPro" id="IPR000515">
    <property type="entry name" value="MetI-like"/>
</dbReference>
<comment type="similarity">
    <text evidence="7">Belongs to the binding-protein-dependent transport system permease family.</text>
</comment>
<dbReference type="InterPro" id="IPR035906">
    <property type="entry name" value="MetI-like_sf"/>
</dbReference>
<keyword evidence="2 7" id="KW-0813">Transport</keyword>
<evidence type="ECO:0000256" key="2">
    <source>
        <dbReference type="ARBA" id="ARBA00022448"/>
    </source>
</evidence>
<dbReference type="Proteomes" id="UP000436047">
    <property type="component" value="Unassembled WGS sequence"/>
</dbReference>
<dbReference type="SUPFAM" id="SSF161098">
    <property type="entry name" value="MetI-like"/>
    <property type="match status" value="1"/>
</dbReference>
<evidence type="ECO:0000313" key="10">
    <source>
        <dbReference type="Proteomes" id="UP000436047"/>
    </source>
</evidence>
<evidence type="ECO:0000259" key="8">
    <source>
        <dbReference type="PROSITE" id="PS50928"/>
    </source>
</evidence>
<feature type="transmembrane region" description="Helical" evidence="7">
    <location>
        <begin position="77"/>
        <end position="97"/>
    </location>
</feature>
<evidence type="ECO:0000256" key="5">
    <source>
        <dbReference type="ARBA" id="ARBA00022989"/>
    </source>
</evidence>
<evidence type="ECO:0000313" key="9">
    <source>
        <dbReference type="EMBL" id="MSS87468.1"/>
    </source>
</evidence>
<dbReference type="GO" id="GO:0055085">
    <property type="term" value="P:transmembrane transport"/>
    <property type="evidence" value="ECO:0007669"/>
    <property type="project" value="InterPro"/>
</dbReference>
<evidence type="ECO:0000256" key="1">
    <source>
        <dbReference type="ARBA" id="ARBA00004651"/>
    </source>
</evidence>
<gene>
    <name evidence="9" type="ORF">FYJ45_03660</name>
</gene>
<comment type="subcellular location">
    <subcellularLocation>
        <location evidence="1 7">Cell membrane</location>
        <topology evidence="1 7">Multi-pass membrane protein</topology>
    </subcellularLocation>
</comment>
<reference evidence="9 10" key="1">
    <citation type="submission" date="2019-08" db="EMBL/GenBank/DDBJ databases">
        <title>In-depth cultivation of the pig gut microbiome towards novel bacterial diversity and tailored functional studies.</title>
        <authorList>
            <person name="Wylensek D."/>
            <person name="Hitch T.C.A."/>
            <person name="Clavel T."/>
        </authorList>
    </citation>
    <scope>NUCLEOTIDE SEQUENCE [LARGE SCALE GENOMIC DNA]</scope>
    <source>
        <strain evidence="9 10">WCA-389-WT-23B</strain>
    </source>
</reference>
<keyword evidence="10" id="KW-1185">Reference proteome</keyword>
<sequence>MVKIKKFLYSQKVAPYVFVLPFIVSFLLFWVYPLCSTVIMSFQDIGPATTEWVGFKNFSKLLKDTVFHTAILNSAEYMLLTLVFLIPFPMLFAVLIDSRLVKAKGLWKACLYLPALTSVVISGTLFRLMFSEYHTGQMNIITAALGLGTFKWLKAKATGLMALLVVCCWRWTGVNMLYFISGLKSIDTSLYESAEIDGASSFQKFRYITIPLIKPTSIYVLTISIYAGLAMFMESYMLWAGPDSPNNIGLTIVGYLYKRGITKNDLGYGSAVGLVLLVIALVINVVQLVLNGTFKKEER</sequence>
<comment type="caution">
    <text evidence="9">The sequence shown here is derived from an EMBL/GenBank/DDBJ whole genome shotgun (WGS) entry which is preliminary data.</text>
</comment>
<dbReference type="PROSITE" id="PS50928">
    <property type="entry name" value="ABC_TM1"/>
    <property type="match status" value="1"/>
</dbReference>
<dbReference type="AlphaFoldDB" id="A0A6N7WDB6"/>
<dbReference type="PANTHER" id="PTHR30193:SF37">
    <property type="entry name" value="INNER MEMBRANE ABC TRANSPORTER PERMEASE PROTEIN YCJO"/>
    <property type="match status" value="1"/>
</dbReference>
<dbReference type="EMBL" id="VUMI01000004">
    <property type="protein sequence ID" value="MSS87468.1"/>
    <property type="molecule type" value="Genomic_DNA"/>
</dbReference>
<keyword evidence="6 7" id="KW-0472">Membrane</keyword>
<keyword evidence="5 7" id="KW-1133">Transmembrane helix</keyword>
<feature type="domain" description="ABC transmembrane type-1" evidence="8">
    <location>
        <begin position="71"/>
        <end position="287"/>
    </location>
</feature>
<dbReference type="CDD" id="cd06261">
    <property type="entry name" value="TM_PBP2"/>
    <property type="match status" value="1"/>
</dbReference>
<accession>A0A6N7WDB6</accession>
<organism evidence="9 10">
    <name type="scientific">Eisenbergiella porci</name>
    <dbReference type="NCBI Taxonomy" id="2652274"/>
    <lineage>
        <taxon>Bacteria</taxon>
        <taxon>Bacillati</taxon>
        <taxon>Bacillota</taxon>
        <taxon>Clostridia</taxon>
        <taxon>Lachnospirales</taxon>
        <taxon>Lachnospiraceae</taxon>
        <taxon>Eisenbergiella</taxon>
    </lineage>
</organism>
<dbReference type="GO" id="GO:0005886">
    <property type="term" value="C:plasma membrane"/>
    <property type="evidence" value="ECO:0007669"/>
    <property type="project" value="UniProtKB-SubCell"/>
</dbReference>